<feature type="repeat" description="ANK" evidence="3">
    <location>
        <begin position="146"/>
        <end position="178"/>
    </location>
</feature>
<protein>
    <submittedName>
        <fullName evidence="6">Uncharacterized protein</fullName>
    </submittedName>
</protein>
<dbReference type="AlphaFoldDB" id="A0A815ISN2"/>
<dbReference type="EMBL" id="CAJNOK010009964">
    <property type="protein sequence ID" value="CAF1102941.1"/>
    <property type="molecule type" value="Genomic_DNA"/>
</dbReference>
<evidence type="ECO:0000256" key="2">
    <source>
        <dbReference type="ARBA" id="ARBA00023043"/>
    </source>
</evidence>
<keyword evidence="9" id="KW-1185">Reference proteome</keyword>
<dbReference type="EMBL" id="CAJOBC010075208">
    <property type="protein sequence ID" value="CAF4256365.1"/>
    <property type="molecule type" value="Genomic_DNA"/>
</dbReference>
<dbReference type="Proteomes" id="UP000663829">
    <property type="component" value="Unassembled WGS sequence"/>
</dbReference>
<proteinExistence type="predicted"/>
<dbReference type="Pfam" id="PF00023">
    <property type="entry name" value="Ank"/>
    <property type="match status" value="1"/>
</dbReference>
<dbReference type="SMART" id="SM00248">
    <property type="entry name" value="ANK"/>
    <property type="match status" value="7"/>
</dbReference>
<dbReference type="Gene3D" id="1.25.40.20">
    <property type="entry name" value="Ankyrin repeat-containing domain"/>
    <property type="match status" value="2"/>
</dbReference>
<dbReference type="PROSITE" id="PS50088">
    <property type="entry name" value="ANK_REPEAT"/>
    <property type="match status" value="3"/>
</dbReference>
<feature type="region of interest" description="Disordered" evidence="4">
    <location>
        <begin position="310"/>
        <end position="366"/>
    </location>
</feature>
<dbReference type="InterPro" id="IPR036770">
    <property type="entry name" value="Ankyrin_rpt-contain_sf"/>
</dbReference>
<evidence type="ECO:0000313" key="7">
    <source>
        <dbReference type="EMBL" id="CAF3864183.1"/>
    </source>
</evidence>
<evidence type="ECO:0000313" key="9">
    <source>
        <dbReference type="Proteomes" id="UP000663829"/>
    </source>
</evidence>
<feature type="compositionally biased region" description="Basic and acidic residues" evidence="4">
    <location>
        <begin position="330"/>
        <end position="346"/>
    </location>
</feature>
<evidence type="ECO:0000313" key="6">
    <source>
        <dbReference type="EMBL" id="CAF1370458.1"/>
    </source>
</evidence>
<dbReference type="PANTHER" id="PTHR24198:SF165">
    <property type="entry name" value="ANKYRIN REPEAT-CONTAINING PROTEIN-RELATED"/>
    <property type="match status" value="1"/>
</dbReference>
<dbReference type="EMBL" id="CAJOBA010009985">
    <property type="protein sequence ID" value="CAF3864183.1"/>
    <property type="molecule type" value="Genomic_DNA"/>
</dbReference>
<organism evidence="6 9">
    <name type="scientific">Didymodactylos carnosus</name>
    <dbReference type="NCBI Taxonomy" id="1234261"/>
    <lineage>
        <taxon>Eukaryota</taxon>
        <taxon>Metazoa</taxon>
        <taxon>Spiralia</taxon>
        <taxon>Gnathifera</taxon>
        <taxon>Rotifera</taxon>
        <taxon>Eurotatoria</taxon>
        <taxon>Bdelloidea</taxon>
        <taxon>Philodinida</taxon>
        <taxon>Philodinidae</taxon>
        <taxon>Didymodactylos</taxon>
    </lineage>
</organism>
<feature type="repeat" description="ANK" evidence="3">
    <location>
        <begin position="60"/>
        <end position="92"/>
    </location>
</feature>
<dbReference type="OrthoDB" id="448455at2759"/>
<dbReference type="Proteomes" id="UP000682733">
    <property type="component" value="Unassembled WGS sequence"/>
</dbReference>
<name>A0A815ISN2_9BILA</name>
<dbReference type="InterPro" id="IPR002110">
    <property type="entry name" value="Ankyrin_rpt"/>
</dbReference>
<comment type="caution">
    <text evidence="6">The sequence shown here is derived from an EMBL/GenBank/DDBJ whole genome shotgun (WGS) entry which is preliminary data.</text>
</comment>
<dbReference type="SUPFAM" id="SSF48403">
    <property type="entry name" value="Ankyrin repeat"/>
    <property type="match status" value="1"/>
</dbReference>
<dbReference type="EMBL" id="CAJNOQ010015881">
    <property type="protein sequence ID" value="CAF1370458.1"/>
    <property type="molecule type" value="Genomic_DNA"/>
</dbReference>
<accession>A0A815ISN2</accession>
<evidence type="ECO:0000313" key="8">
    <source>
        <dbReference type="EMBL" id="CAF4256365.1"/>
    </source>
</evidence>
<dbReference type="PROSITE" id="PS50297">
    <property type="entry name" value="ANK_REP_REGION"/>
    <property type="match status" value="3"/>
</dbReference>
<evidence type="ECO:0000313" key="5">
    <source>
        <dbReference type="EMBL" id="CAF1102941.1"/>
    </source>
</evidence>
<dbReference type="Proteomes" id="UP000677228">
    <property type="component" value="Unassembled WGS sequence"/>
</dbReference>
<dbReference type="PANTHER" id="PTHR24198">
    <property type="entry name" value="ANKYRIN REPEAT AND PROTEIN KINASE DOMAIN-CONTAINING PROTEIN"/>
    <property type="match status" value="1"/>
</dbReference>
<evidence type="ECO:0000256" key="1">
    <source>
        <dbReference type="ARBA" id="ARBA00022737"/>
    </source>
</evidence>
<reference evidence="6" key="1">
    <citation type="submission" date="2021-02" db="EMBL/GenBank/DDBJ databases">
        <authorList>
            <person name="Nowell W R."/>
        </authorList>
    </citation>
    <scope>NUCLEOTIDE SEQUENCE</scope>
</reference>
<feature type="repeat" description="ANK" evidence="3">
    <location>
        <begin position="251"/>
        <end position="283"/>
    </location>
</feature>
<evidence type="ECO:0000256" key="4">
    <source>
        <dbReference type="SAM" id="MobiDB-lite"/>
    </source>
</evidence>
<sequence>MCYVSRYDRRISTSFAIDVIRWPGLRVARLRRAIMNDDTNKICHILDSERHILFKDVDHDGNSPLMLAVRYASPVTIRVLLSLGAHPDALNLSNHQTSLTYLAELKCDDDNERSYEIAKTLLEADADVDKPRYTEYTDEHGNVYLDEETPLMIAIKNNNLRLAKLFCKNGANVNFARERTKIRPIHIAVAQGNSAMFDLLVNCGAKVKNVLTVDDNSLLHWFCFYRQNDNQLAIVKSLLEQGCDVDAGNSHRRTPLMLAARHGLIETIRILLHAGAKMDITDYKGYRAIDLAKQQNQMDCYQLLKQNSSNKDLTSRRRPVARQPIIHTTSEQKRVVPQKADSHQKLSQDSARPIIHTAGSRNGTLS</sequence>
<dbReference type="Proteomes" id="UP000681722">
    <property type="component" value="Unassembled WGS sequence"/>
</dbReference>
<gene>
    <name evidence="6" type="ORF">GPM918_LOCUS31829</name>
    <name evidence="5" type="ORF">OVA965_LOCUS19382</name>
    <name evidence="8" type="ORF">SRO942_LOCUS32483</name>
    <name evidence="7" type="ORF">TMI583_LOCUS19395</name>
</gene>
<keyword evidence="1" id="KW-0677">Repeat</keyword>
<keyword evidence="2 3" id="KW-0040">ANK repeat</keyword>
<evidence type="ECO:0000256" key="3">
    <source>
        <dbReference type="PROSITE-ProRule" id="PRU00023"/>
    </source>
</evidence>
<dbReference type="Pfam" id="PF12796">
    <property type="entry name" value="Ank_2"/>
    <property type="match status" value="2"/>
</dbReference>